<evidence type="ECO:0000313" key="4">
    <source>
        <dbReference type="Proteomes" id="UP000812966"/>
    </source>
</evidence>
<dbReference type="Pfam" id="PF01984">
    <property type="entry name" value="dsDNA_bind"/>
    <property type="match status" value="1"/>
</dbReference>
<feature type="compositionally biased region" description="Low complexity" evidence="2">
    <location>
        <begin position="8"/>
        <end position="17"/>
    </location>
</feature>
<protein>
    <recommendedName>
        <fullName evidence="5">PDCD5-related protein</fullName>
    </recommendedName>
</protein>
<feature type="compositionally biased region" description="Polar residues" evidence="2">
    <location>
        <begin position="104"/>
        <end position="126"/>
    </location>
</feature>
<sequence length="148" mass="16286">MSSNFQFPPGLKPAAAPGQGGGPQQPGQDEEARAAQMQAKQQEEEMRRGMLGQILEPSARERLSRIAMIRPSQAEAIERQLINLARSGQLTRKLGDDELRSMLEQLSSSQPKPTQQSAVQPNSRTKSLGGGITIQRKRDESDSDEYDL</sequence>
<dbReference type="InterPro" id="IPR002836">
    <property type="entry name" value="PDCD5-like"/>
</dbReference>
<dbReference type="GO" id="GO:0003677">
    <property type="term" value="F:DNA binding"/>
    <property type="evidence" value="ECO:0007669"/>
    <property type="project" value="InterPro"/>
</dbReference>
<keyword evidence="4" id="KW-1185">Reference proteome</keyword>
<dbReference type="SUPFAM" id="SSF46950">
    <property type="entry name" value="Double-stranded DNA-binding domain"/>
    <property type="match status" value="1"/>
</dbReference>
<dbReference type="OrthoDB" id="10252486at2759"/>
<reference evidence="3" key="1">
    <citation type="submission" date="2020-04" db="EMBL/GenBank/DDBJ databases">
        <title>Analysis of mating type loci in Filobasidium floriforme.</title>
        <authorList>
            <person name="Nowrousian M."/>
        </authorList>
    </citation>
    <scope>NUCLEOTIDE SEQUENCE</scope>
    <source>
        <strain evidence="3">CBS 6242</strain>
    </source>
</reference>
<evidence type="ECO:0008006" key="5">
    <source>
        <dbReference type="Google" id="ProtNLM"/>
    </source>
</evidence>
<dbReference type="InterPro" id="IPR036883">
    <property type="entry name" value="PDCD5-like_sf"/>
</dbReference>
<name>A0A8K0JRT4_9TREE</name>
<feature type="region of interest" description="Disordered" evidence="2">
    <location>
        <begin position="1"/>
        <end position="58"/>
    </location>
</feature>
<dbReference type="EMBL" id="JABELV010000003">
    <property type="protein sequence ID" value="KAG7575476.1"/>
    <property type="molecule type" value="Genomic_DNA"/>
</dbReference>
<organism evidence="3 4">
    <name type="scientific">Filobasidium floriforme</name>
    <dbReference type="NCBI Taxonomy" id="5210"/>
    <lineage>
        <taxon>Eukaryota</taxon>
        <taxon>Fungi</taxon>
        <taxon>Dikarya</taxon>
        <taxon>Basidiomycota</taxon>
        <taxon>Agaricomycotina</taxon>
        <taxon>Tremellomycetes</taxon>
        <taxon>Filobasidiales</taxon>
        <taxon>Filobasidiaceae</taxon>
        <taxon>Filobasidium</taxon>
    </lineage>
</organism>
<dbReference type="AlphaFoldDB" id="A0A8K0JRT4"/>
<evidence type="ECO:0000313" key="3">
    <source>
        <dbReference type="EMBL" id="KAG7575476.1"/>
    </source>
</evidence>
<comment type="caution">
    <text evidence="3">The sequence shown here is derived from an EMBL/GenBank/DDBJ whole genome shotgun (WGS) entry which is preliminary data.</text>
</comment>
<dbReference type="Gene3D" id="1.10.8.140">
    <property type="entry name" value="PDCD5-like"/>
    <property type="match status" value="1"/>
</dbReference>
<comment type="similarity">
    <text evidence="1">Belongs to the PDCD5 family.</text>
</comment>
<evidence type="ECO:0000256" key="1">
    <source>
        <dbReference type="ARBA" id="ARBA00010490"/>
    </source>
</evidence>
<dbReference type="PANTHER" id="PTHR10840">
    <property type="entry name" value="PROGRAMMED CELL DEATH PROTEIN 5"/>
    <property type="match status" value="1"/>
</dbReference>
<dbReference type="GO" id="GO:0005634">
    <property type="term" value="C:nucleus"/>
    <property type="evidence" value="ECO:0007669"/>
    <property type="project" value="TreeGrafter"/>
</dbReference>
<accession>A0A8K0JRT4</accession>
<dbReference type="GO" id="GO:0005829">
    <property type="term" value="C:cytosol"/>
    <property type="evidence" value="ECO:0007669"/>
    <property type="project" value="TreeGrafter"/>
</dbReference>
<proteinExistence type="inferred from homology"/>
<dbReference type="Proteomes" id="UP000812966">
    <property type="component" value="Unassembled WGS sequence"/>
</dbReference>
<gene>
    <name evidence="3" type="ORF">FFLO_00295</name>
</gene>
<dbReference type="PANTHER" id="PTHR10840:SF0">
    <property type="entry name" value="PROGRAMMED CELL DEATH PROTEIN 5"/>
    <property type="match status" value="1"/>
</dbReference>
<feature type="region of interest" description="Disordered" evidence="2">
    <location>
        <begin position="95"/>
        <end position="148"/>
    </location>
</feature>
<evidence type="ECO:0000256" key="2">
    <source>
        <dbReference type="SAM" id="MobiDB-lite"/>
    </source>
</evidence>